<protein>
    <recommendedName>
        <fullName evidence="2">Selenocysteine-specific elongation factor</fullName>
    </recommendedName>
    <alternativeName>
        <fullName evidence="8">SelB translation factor</fullName>
    </alternativeName>
</protein>
<name>A0A377LRF9_ENTCL</name>
<proteinExistence type="predicted"/>
<keyword evidence="6" id="KW-0342">GTP-binding</keyword>
<evidence type="ECO:0000256" key="7">
    <source>
        <dbReference type="ARBA" id="ARBA00025526"/>
    </source>
</evidence>
<keyword evidence="5" id="KW-0648">Protein biosynthesis</keyword>
<sequence length="93" mass="10831">MRQVLRHAAQQGLIVAIVKDRYYRNDRIVAFASLIRELDQARGSTCAADFRDRLNVGRKLAIQILEYFNRIGFTRRRGNDHLLRDSLLFPETA</sequence>
<evidence type="ECO:0000259" key="10">
    <source>
        <dbReference type="Pfam" id="PF21214"/>
    </source>
</evidence>
<evidence type="ECO:0000313" key="12">
    <source>
        <dbReference type="Proteomes" id="UP000255106"/>
    </source>
</evidence>
<evidence type="ECO:0000259" key="9">
    <source>
        <dbReference type="Pfam" id="PF09107"/>
    </source>
</evidence>
<dbReference type="Pfam" id="PF21214">
    <property type="entry name" value="WHD_2nd_SelB_bact"/>
    <property type="match status" value="1"/>
</dbReference>
<reference evidence="11 12" key="1">
    <citation type="submission" date="2018-06" db="EMBL/GenBank/DDBJ databases">
        <authorList>
            <consortium name="Pathogen Informatics"/>
            <person name="Doyle S."/>
        </authorList>
    </citation>
    <scope>NUCLEOTIDE SEQUENCE [LARGE SCALE GENOMIC DNA]</scope>
    <source>
        <strain evidence="11 12">NCTC10005</strain>
    </source>
</reference>
<evidence type="ECO:0000256" key="4">
    <source>
        <dbReference type="ARBA" id="ARBA00022741"/>
    </source>
</evidence>
<evidence type="ECO:0000256" key="5">
    <source>
        <dbReference type="ARBA" id="ARBA00022917"/>
    </source>
</evidence>
<dbReference type="Proteomes" id="UP000255106">
    <property type="component" value="Unassembled WGS sequence"/>
</dbReference>
<dbReference type="GO" id="GO:0003723">
    <property type="term" value="F:RNA binding"/>
    <property type="evidence" value="ECO:0007669"/>
    <property type="project" value="InterPro"/>
</dbReference>
<evidence type="ECO:0000256" key="2">
    <source>
        <dbReference type="ARBA" id="ARBA00015953"/>
    </source>
</evidence>
<keyword evidence="3" id="KW-0963">Cytoplasm</keyword>
<evidence type="ECO:0000256" key="6">
    <source>
        <dbReference type="ARBA" id="ARBA00023134"/>
    </source>
</evidence>
<dbReference type="GO" id="GO:0001514">
    <property type="term" value="P:selenocysteine incorporation"/>
    <property type="evidence" value="ECO:0007669"/>
    <property type="project" value="InterPro"/>
</dbReference>
<dbReference type="InterPro" id="IPR036388">
    <property type="entry name" value="WH-like_DNA-bd_sf"/>
</dbReference>
<keyword evidence="4" id="KW-0547">Nucleotide-binding</keyword>
<accession>A0A377LRF9</accession>
<dbReference type="EMBL" id="UGJB01000004">
    <property type="protein sequence ID" value="STQ07960.1"/>
    <property type="molecule type" value="Genomic_DNA"/>
</dbReference>
<dbReference type="Gene3D" id="1.10.10.10">
    <property type="entry name" value="Winged helix-like DNA-binding domain superfamily/Winged helix DNA-binding domain"/>
    <property type="match status" value="2"/>
</dbReference>
<dbReference type="GO" id="GO:0003746">
    <property type="term" value="F:translation elongation factor activity"/>
    <property type="evidence" value="ECO:0007669"/>
    <property type="project" value="InterPro"/>
</dbReference>
<evidence type="ECO:0000256" key="3">
    <source>
        <dbReference type="ARBA" id="ARBA00022490"/>
    </source>
</evidence>
<gene>
    <name evidence="11" type="primary">selB_4</name>
    <name evidence="11" type="ORF">NCTC10005_00597</name>
</gene>
<organism evidence="11 12">
    <name type="scientific">Enterobacter cloacae</name>
    <dbReference type="NCBI Taxonomy" id="550"/>
    <lineage>
        <taxon>Bacteria</taxon>
        <taxon>Pseudomonadati</taxon>
        <taxon>Pseudomonadota</taxon>
        <taxon>Gammaproteobacteria</taxon>
        <taxon>Enterobacterales</taxon>
        <taxon>Enterobacteriaceae</taxon>
        <taxon>Enterobacter</taxon>
        <taxon>Enterobacter cloacae complex</taxon>
    </lineage>
</organism>
<comment type="function">
    <text evidence="7">Translation factor necessary for the incorporation of selenocysteine into proteins. It probably replaces EF-Tu for the insertion of selenocysteine directed by the UGA codon. SelB binds GTP and GDP.</text>
</comment>
<dbReference type="GO" id="GO:0005737">
    <property type="term" value="C:cytoplasm"/>
    <property type="evidence" value="ECO:0007669"/>
    <property type="project" value="UniProtKB-SubCell"/>
</dbReference>
<dbReference type="FunFam" id="1.10.10.10:FF:000350">
    <property type="entry name" value="Selenocysteine-specific translation elongation factor"/>
    <property type="match status" value="1"/>
</dbReference>
<dbReference type="AlphaFoldDB" id="A0A377LRF9"/>
<feature type="domain" description="Selenocysteine-specific elongation factor second winged helix" evidence="10">
    <location>
        <begin position="1"/>
        <end position="23"/>
    </location>
</feature>
<dbReference type="GO" id="GO:0005525">
    <property type="term" value="F:GTP binding"/>
    <property type="evidence" value="ECO:0007669"/>
    <property type="project" value="UniProtKB-KW"/>
</dbReference>
<evidence type="ECO:0000256" key="1">
    <source>
        <dbReference type="ARBA" id="ARBA00004496"/>
    </source>
</evidence>
<dbReference type="InterPro" id="IPR015191">
    <property type="entry name" value="SelB_WHD4"/>
</dbReference>
<evidence type="ECO:0000256" key="8">
    <source>
        <dbReference type="ARBA" id="ARBA00031615"/>
    </source>
</evidence>
<dbReference type="Pfam" id="PF09107">
    <property type="entry name" value="WHD_3rd_SelB"/>
    <property type="match status" value="1"/>
</dbReference>
<dbReference type="InterPro" id="IPR036390">
    <property type="entry name" value="WH_DNA-bd_sf"/>
</dbReference>
<comment type="subcellular location">
    <subcellularLocation>
        <location evidence="1">Cytoplasm</location>
    </subcellularLocation>
</comment>
<dbReference type="SUPFAM" id="SSF46785">
    <property type="entry name" value="Winged helix' DNA-binding domain"/>
    <property type="match status" value="1"/>
</dbReference>
<dbReference type="InterPro" id="IPR048931">
    <property type="entry name" value="WHD_2nd_SelB_bact"/>
</dbReference>
<evidence type="ECO:0000313" key="11">
    <source>
        <dbReference type="EMBL" id="STQ07960.1"/>
    </source>
</evidence>
<feature type="domain" description="Elongation factor SelB fourth winged-helix" evidence="9">
    <location>
        <begin position="41"/>
        <end position="83"/>
    </location>
</feature>